<dbReference type="Pfam" id="PF13953">
    <property type="entry name" value="PapC_C"/>
    <property type="match status" value="1"/>
</dbReference>
<keyword evidence="4" id="KW-1134">Transmembrane beta strand</keyword>
<dbReference type="FunFam" id="3.10.20.410:FF:000001">
    <property type="entry name" value="Fimbrial outer membrane usher protein"/>
    <property type="match status" value="1"/>
</dbReference>
<dbReference type="FunFam" id="2.60.40.2610:FF:000001">
    <property type="entry name" value="Outer membrane fimbrial usher protein"/>
    <property type="match status" value="1"/>
</dbReference>
<dbReference type="InterPro" id="IPR018030">
    <property type="entry name" value="Fimbrial_membr_usher_CS"/>
</dbReference>
<dbReference type="SUPFAM" id="SSF141729">
    <property type="entry name" value="FimD N-terminal domain-like"/>
    <property type="match status" value="1"/>
</dbReference>
<keyword evidence="3 10" id="KW-0813">Transport</keyword>
<dbReference type="STRING" id="29486.UGYR_01430"/>
<dbReference type="EMBL" id="LN681231">
    <property type="protein sequence ID" value="CEK27475.1"/>
    <property type="molecule type" value="Genomic_DNA"/>
</dbReference>
<dbReference type="PANTHER" id="PTHR30451">
    <property type="entry name" value="OUTER MEMBRANE USHER PROTEIN"/>
    <property type="match status" value="1"/>
</dbReference>
<dbReference type="NCBIfam" id="NF011769">
    <property type="entry name" value="PRK15223.1"/>
    <property type="match status" value="1"/>
</dbReference>
<evidence type="ECO:0000259" key="11">
    <source>
        <dbReference type="Pfam" id="PF13953"/>
    </source>
</evidence>
<protein>
    <submittedName>
        <fullName evidence="13">Fimbriae usher protein SafC</fullName>
    </submittedName>
    <submittedName>
        <fullName evidence="14">Outer membrane usher protein PsaC</fullName>
    </submittedName>
</protein>
<dbReference type="AlphaFoldDB" id="A0A085U7D3"/>
<keyword evidence="8" id="KW-1015">Disulfide bond</keyword>
<accession>A0A085U7D3</accession>
<dbReference type="Gene3D" id="3.10.20.410">
    <property type="match status" value="1"/>
</dbReference>
<dbReference type="InterPro" id="IPR025885">
    <property type="entry name" value="PapC_N"/>
</dbReference>
<dbReference type="GO" id="GO:0015473">
    <property type="term" value="F:fimbrial usher porin activity"/>
    <property type="evidence" value="ECO:0007669"/>
    <property type="project" value="InterPro"/>
</dbReference>
<dbReference type="PROSITE" id="PS01151">
    <property type="entry name" value="FIMBRIAL_USHER"/>
    <property type="match status" value="1"/>
</dbReference>
<dbReference type="Gene3D" id="2.60.40.3110">
    <property type="match status" value="1"/>
</dbReference>
<evidence type="ECO:0000256" key="2">
    <source>
        <dbReference type="ARBA" id="ARBA00008064"/>
    </source>
</evidence>
<keyword evidence="9 10" id="KW-0998">Cell outer membrane</keyword>
<evidence type="ECO:0000256" key="3">
    <source>
        <dbReference type="ARBA" id="ARBA00022448"/>
    </source>
</evidence>
<keyword evidence="7 10" id="KW-0472">Membrane</keyword>
<keyword evidence="5 10" id="KW-0812">Transmembrane</keyword>
<feature type="domain" description="PapC N-terminal" evidence="12">
    <location>
        <begin position="15"/>
        <end position="164"/>
    </location>
</feature>
<dbReference type="eggNOG" id="COG3188">
    <property type="taxonomic scope" value="Bacteria"/>
</dbReference>
<reference evidence="14 15" key="2">
    <citation type="submission" date="2018-06" db="EMBL/GenBank/DDBJ databases">
        <authorList>
            <consortium name="Pathogen Informatics"/>
            <person name="Doyle S."/>
        </authorList>
    </citation>
    <scope>NUCLEOTIDE SEQUENCE [LARGE SCALE GENOMIC DNA]</scope>
    <source>
        <strain evidence="14 15">NCTC10476</strain>
    </source>
</reference>
<dbReference type="InterPro" id="IPR043142">
    <property type="entry name" value="PapC-like_C_sf"/>
</dbReference>
<dbReference type="InterPro" id="IPR000015">
    <property type="entry name" value="Fimb_usher"/>
</dbReference>
<evidence type="ECO:0000313" key="13">
    <source>
        <dbReference type="EMBL" id="CEK27475.1"/>
    </source>
</evidence>
<dbReference type="Pfam" id="PF13954">
    <property type="entry name" value="PapC_N"/>
    <property type="match status" value="1"/>
</dbReference>
<evidence type="ECO:0000256" key="4">
    <source>
        <dbReference type="ARBA" id="ARBA00022452"/>
    </source>
</evidence>
<dbReference type="EMBL" id="UHJG01000001">
    <property type="protein sequence ID" value="SUP99192.1"/>
    <property type="molecule type" value="Genomic_DNA"/>
</dbReference>
<dbReference type="GO" id="GO:0009297">
    <property type="term" value="P:pilus assembly"/>
    <property type="evidence" value="ECO:0007669"/>
    <property type="project" value="InterPro"/>
</dbReference>
<evidence type="ECO:0000256" key="8">
    <source>
        <dbReference type="ARBA" id="ARBA00023157"/>
    </source>
</evidence>
<evidence type="ECO:0000256" key="6">
    <source>
        <dbReference type="ARBA" id="ARBA00022729"/>
    </source>
</evidence>
<proteinExistence type="inferred from homology"/>
<dbReference type="PANTHER" id="PTHR30451:SF9">
    <property type="entry name" value="F1 CAPSULE-ANCHORING PROTEIN"/>
    <property type="match status" value="1"/>
</dbReference>
<evidence type="ECO:0000256" key="9">
    <source>
        <dbReference type="ARBA" id="ARBA00023237"/>
    </source>
</evidence>
<dbReference type="PATRIC" id="fig|29486.44.peg.1367"/>
<comment type="subcellular location">
    <subcellularLocation>
        <location evidence="1 10">Cell outer membrane</location>
        <topology evidence="1 10">Multi-pass membrane protein</topology>
    </subcellularLocation>
</comment>
<keyword evidence="10" id="KW-1029">Fimbrium biogenesis</keyword>
<dbReference type="InterPro" id="IPR025949">
    <property type="entry name" value="PapC-like_C"/>
</dbReference>
<organism evidence="14 15">
    <name type="scientific">Yersinia ruckeri</name>
    <dbReference type="NCBI Taxonomy" id="29486"/>
    <lineage>
        <taxon>Bacteria</taxon>
        <taxon>Pseudomonadati</taxon>
        <taxon>Pseudomonadota</taxon>
        <taxon>Gammaproteobacteria</taxon>
        <taxon>Enterobacterales</taxon>
        <taxon>Yersiniaceae</taxon>
        <taxon>Yersinia</taxon>
    </lineage>
</organism>
<evidence type="ECO:0000256" key="5">
    <source>
        <dbReference type="ARBA" id="ARBA00022692"/>
    </source>
</evidence>
<gene>
    <name evidence="14" type="primary">psaC</name>
    <name evidence="13" type="ORF">CSF007_8610</name>
    <name evidence="14" type="ORF">NCTC10476_00417</name>
</gene>
<dbReference type="Gene3D" id="2.60.40.2610">
    <property type="entry name" value="Outer membrane usher protein FimD, plug domain"/>
    <property type="match status" value="1"/>
</dbReference>
<keyword evidence="15" id="KW-1185">Reference proteome</keyword>
<dbReference type="GO" id="GO:0009279">
    <property type="term" value="C:cell outer membrane"/>
    <property type="evidence" value="ECO:0007669"/>
    <property type="project" value="UniProtKB-SubCell"/>
</dbReference>
<dbReference type="Gene3D" id="2.60.40.2070">
    <property type="match status" value="1"/>
</dbReference>
<sequence length="829" mass="89637">MSLVCASVNARTYTFDASSLGIDNADVALFNQGGQLPGVYPVDILLNGERVGSQDVVFRQESHAQGELSLQPCLSVEMLSRYGVKVENYPLLSAGKQESDSTGSTGDCANLSAIPQATVYFQFYEQQLLLSIPQASLRPKLSGIAPRELWDDGIPAFLMNYRANTNRTEYNGGVSSSSDSQFIQLEPGANLGAWRLRNLSTWQKSGEQSGEWQTAYTYAEYGLYNLKSRLTLGERYTPSDIFDSVPFRGAMLGSDEAMVPFNQREFAPVVRGIARTQARVEVKQNGFTIYNATVAPGPFVLNDLSPGMSGGNLEVTVWETDGSPQVFIVPFNTPAIALREGYLKYNVMAGQYRAANSSVDEATVGQATVMYGLPWNLTAYGGAQGADHYQSAALGLGVSLGDWGGVSVDTTKARGQRKGQESETGGAWRMRYSKAVEATNTTLTLSNTQYSSSGYQTLSNVLDSYSHNSNGYSADQDQRKASSTLTLSQSLGEWGYFNLNGTRDSFRDRSGANDSFGASYGVGVGGGNLSLNWTQNRRAGTFGDQQNDQITSVMFSMPLNRWLGGSTNASYQFVSPSNGTDTQQVGLNGQGFDRRLSWDVRQRYRSGADSGDRNNSALQLRWYGGYGQLGGNYSYTPNIRQMGADVAGGVVMHRNGVTFGQPLSDTVALIEAPGASGVQVGGWPGVKTDFRGYTTQAYLNPYQENNVSLDPSNLPANAEITQTDMTVIPTQGAVIPATFATRIGARALMTLSREDGTSIPFGALAMLEGQATVAGVVDDKGMVYLSGLPAKGELSVKWGQSEQQQCRVNFQLPKERGVADMYVMNYVCR</sequence>
<name>A0A085U7D3_YERRU</name>
<evidence type="ECO:0000313" key="15">
    <source>
        <dbReference type="Proteomes" id="UP000255169"/>
    </source>
</evidence>
<evidence type="ECO:0000256" key="1">
    <source>
        <dbReference type="ARBA" id="ARBA00004571"/>
    </source>
</evidence>
<feature type="domain" description="PapC-like C-terminal" evidence="11">
    <location>
        <begin position="748"/>
        <end position="814"/>
    </location>
</feature>
<dbReference type="Proteomes" id="UP000255169">
    <property type="component" value="Unassembled WGS sequence"/>
</dbReference>
<evidence type="ECO:0000256" key="7">
    <source>
        <dbReference type="ARBA" id="ARBA00023136"/>
    </source>
</evidence>
<evidence type="ECO:0000256" key="10">
    <source>
        <dbReference type="RuleBase" id="RU003884"/>
    </source>
</evidence>
<comment type="similarity">
    <text evidence="2 10">Belongs to the fimbrial export usher family.</text>
</comment>
<keyword evidence="6" id="KW-0732">Signal</keyword>
<dbReference type="InterPro" id="IPR037224">
    <property type="entry name" value="PapC_N_sf"/>
</dbReference>
<evidence type="ECO:0000313" key="14">
    <source>
        <dbReference type="EMBL" id="SUP99192.1"/>
    </source>
</evidence>
<reference evidence="13" key="1">
    <citation type="journal article" date="2015" name="Genome Announc.">
        <title>Complete Genome Sequence of Yersinia ruckeri Strain CSF007-82, Etiologic Agent of Red Mouth Disease in Salmonid Fish.</title>
        <authorList>
            <person name="Nelson M.C."/>
            <person name="LaPatra S.E."/>
            <person name="Welch T.J."/>
            <person name="Graf J."/>
        </authorList>
    </citation>
    <scope>NUCLEOTIDE SEQUENCE</scope>
    <source>
        <strain evidence="13">CSF007-82</strain>
    </source>
</reference>
<dbReference type="FunFam" id="2.60.40.3110:FF:000001">
    <property type="entry name" value="Putative fimbrial outer membrane usher"/>
    <property type="match status" value="1"/>
</dbReference>
<dbReference type="Pfam" id="PF00577">
    <property type="entry name" value="Usher"/>
    <property type="match status" value="1"/>
</dbReference>
<dbReference type="InterPro" id="IPR042186">
    <property type="entry name" value="FimD_plug_dom"/>
</dbReference>
<evidence type="ECO:0000259" key="12">
    <source>
        <dbReference type="Pfam" id="PF13954"/>
    </source>
</evidence>